<evidence type="ECO:0000256" key="2">
    <source>
        <dbReference type="ARBA" id="ARBA00004922"/>
    </source>
</evidence>
<dbReference type="OrthoDB" id="19039at2759"/>
<keyword evidence="7 12" id="KW-0256">Endoplasmic reticulum</keyword>
<evidence type="ECO:0000313" key="13">
    <source>
        <dbReference type="EMBL" id="GHJ87980.1"/>
    </source>
</evidence>
<protein>
    <recommendedName>
        <fullName evidence="12">Mannosyltransferase</fullName>
        <ecNumber evidence="12">2.4.1.-</ecNumber>
    </recommendedName>
</protein>
<feature type="transmembrane region" description="Helical" evidence="12">
    <location>
        <begin position="141"/>
        <end position="158"/>
    </location>
</feature>
<keyword evidence="6 12" id="KW-0812">Transmembrane</keyword>
<evidence type="ECO:0000256" key="3">
    <source>
        <dbReference type="ARBA" id="ARBA00007063"/>
    </source>
</evidence>
<evidence type="ECO:0000313" key="14">
    <source>
        <dbReference type="Proteomes" id="UP000620104"/>
    </source>
</evidence>
<evidence type="ECO:0000256" key="5">
    <source>
        <dbReference type="ARBA" id="ARBA00022679"/>
    </source>
</evidence>
<gene>
    <name evidence="13" type="ORF">NliqN6_4382</name>
</gene>
<feature type="transmembrane region" description="Helical" evidence="12">
    <location>
        <begin position="295"/>
        <end position="317"/>
    </location>
</feature>
<keyword evidence="8 12" id="KW-1133">Transmembrane helix</keyword>
<dbReference type="PANTHER" id="PTHR22760">
    <property type="entry name" value="GLYCOSYLTRANSFERASE"/>
    <property type="match status" value="1"/>
</dbReference>
<dbReference type="GO" id="GO:0005789">
    <property type="term" value="C:endoplasmic reticulum membrane"/>
    <property type="evidence" value="ECO:0007669"/>
    <property type="project" value="UniProtKB-SubCell"/>
</dbReference>
<dbReference type="EMBL" id="BLZA01000024">
    <property type="protein sequence ID" value="GHJ87980.1"/>
    <property type="molecule type" value="Genomic_DNA"/>
</dbReference>
<keyword evidence="5" id="KW-0808">Transferase</keyword>
<comment type="function">
    <text evidence="10">Mannosyltransferase that operates in the biosynthetic pathway of dolichol-linked oligosaccharides, the glycan precursors employed in protein asparagine (N)-glycosylation. The assembly of dolichol-linked oligosaccharides begins on the cytosolic side of the endoplasmic reticulum membrane and finishes in its lumen. The sequential addition of sugars to dolichol pyrophosphate produces dolichol-linked oligosaccharides containing fourteen sugars, including two GlcNAcs, nine mannoses and three glucoses. Once assembled, the oligosaccharide is transferred from the lipid to nascent proteins by oligosaccharyltransferases. In the lumen of the endoplasmic reticulum, adds the eighth mannose residue in an alpha-1,6 linkage onto Man(7)GlcNAc(2)-PP-dolichol to produce Man(8)GlcNAc(2)-PP-dolichol.</text>
</comment>
<evidence type="ECO:0000256" key="6">
    <source>
        <dbReference type="ARBA" id="ARBA00022692"/>
    </source>
</evidence>
<evidence type="ECO:0000256" key="1">
    <source>
        <dbReference type="ARBA" id="ARBA00004477"/>
    </source>
</evidence>
<evidence type="ECO:0000256" key="11">
    <source>
        <dbReference type="ARBA" id="ARBA00048899"/>
    </source>
</evidence>
<dbReference type="EC" id="2.4.1.-" evidence="12"/>
<feature type="transmembrane region" description="Helical" evidence="12">
    <location>
        <begin position="355"/>
        <end position="377"/>
    </location>
</feature>
<evidence type="ECO:0000256" key="4">
    <source>
        <dbReference type="ARBA" id="ARBA00022676"/>
    </source>
</evidence>
<dbReference type="Proteomes" id="UP000620104">
    <property type="component" value="Unassembled WGS sequence"/>
</dbReference>
<dbReference type="PANTHER" id="PTHR22760:SF1">
    <property type="entry name" value="DOL-P-MAN:MAN(7)GLCNAC(2)-PP-DOL ALPHA-1,6-MANNOSYLTRANSFERASE"/>
    <property type="match status" value="1"/>
</dbReference>
<keyword evidence="14" id="KW-1185">Reference proteome</keyword>
<comment type="pathway">
    <text evidence="2">Protein modification; protein glycosylation.</text>
</comment>
<accession>A0A8H3TVG3</accession>
<comment type="caution">
    <text evidence="13">The sequence shown here is derived from an EMBL/GenBank/DDBJ whole genome shotgun (WGS) entry which is preliminary data.</text>
</comment>
<evidence type="ECO:0000256" key="12">
    <source>
        <dbReference type="RuleBase" id="RU363075"/>
    </source>
</evidence>
<dbReference type="Pfam" id="PF03901">
    <property type="entry name" value="Glyco_transf_22"/>
    <property type="match status" value="1"/>
</dbReference>
<feature type="transmembrane region" description="Helical" evidence="12">
    <location>
        <begin position="87"/>
        <end position="105"/>
    </location>
</feature>
<comment type="catalytic activity">
    <reaction evidence="11">
        <text>an alpha-D-Man-(1-&gt;2)-alpha-D-Man-(1-&gt;2)-alpha-D-Man-(1-&gt;3)-[alpha-D-Man-(1-&gt;2)-alpha-D-Man-(1-&gt;3)-alpha-D-Man-(1-&gt;6)]-beta-D-Man-(1-&gt;4)-beta-D-GlcNAc-(1-&gt;4)-alpha-D-GlcNAc-diphospho-di-trans,poly-cis-dolichol + a di-trans,poly-cis-dolichyl beta-D-mannosyl phosphate = an alpha-D-Man-(1-&gt;2)-alpha-D-Man-(1-&gt;2)-alpha-D-Man-(1-&gt;3)-[alpha-D-Man-(1-&gt;2)-alpha-D-Man-(1-&gt;3)-[alpha-D-Man-(1-&gt;6)]-alpha-D-Man-(1-&gt;6)]-beta-D-Man-(1-&gt;4)-beta-D-GlcNAc-(1-&gt;4)-alpha-D-GlcNAc-diphospho-di-trans,poly-cis-dolichol + a di-trans,poly-cis-dolichyl phosphate + H(+)</text>
        <dbReference type="Rhea" id="RHEA:29535"/>
        <dbReference type="Rhea" id="RHEA-COMP:19498"/>
        <dbReference type="Rhea" id="RHEA-COMP:19501"/>
        <dbReference type="Rhea" id="RHEA-COMP:19518"/>
        <dbReference type="Rhea" id="RHEA-COMP:19519"/>
        <dbReference type="ChEBI" id="CHEBI:15378"/>
        <dbReference type="ChEBI" id="CHEBI:57683"/>
        <dbReference type="ChEBI" id="CHEBI:58211"/>
        <dbReference type="ChEBI" id="CHEBI:132517"/>
        <dbReference type="ChEBI" id="CHEBI:132519"/>
        <dbReference type="EC" id="2.4.1.260"/>
    </reaction>
    <physiologicalReaction direction="left-to-right" evidence="11">
        <dbReference type="Rhea" id="RHEA:29536"/>
    </physiologicalReaction>
</comment>
<proteinExistence type="inferred from homology"/>
<feature type="transmembrane region" description="Helical" evidence="12">
    <location>
        <begin position="219"/>
        <end position="242"/>
    </location>
</feature>
<name>A0A8H3TVG3_9TREE</name>
<evidence type="ECO:0000256" key="7">
    <source>
        <dbReference type="ARBA" id="ARBA00022824"/>
    </source>
</evidence>
<evidence type="ECO:0000256" key="9">
    <source>
        <dbReference type="ARBA" id="ARBA00023136"/>
    </source>
</evidence>
<comment type="similarity">
    <text evidence="3 12">Belongs to the glycosyltransferase 22 family.</text>
</comment>
<dbReference type="AlphaFoldDB" id="A0A8H3TVG3"/>
<organism evidence="13 14">
    <name type="scientific">Naganishia liquefaciens</name>
    <dbReference type="NCBI Taxonomy" id="104408"/>
    <lineage>
        <taxon>Eukaryota</taxon>
        <taxon>Fungi</taxon>
        <taxon>Dikarya</taxon>
        <taxon>Basidiomycota</taxon>
        <taxon>Agaricomycotina</taxon>
        <taxon>Tremellomycetes</taxon>
        <taxon>Filobasidiales</taxon>
        <taxon>Filobasidiaceae</taxon>
        <taxon>Naganishia</taxon>
    </lineage>
</organism>
<reference evidence="13" key="1">
    <citation type="submission" date="2020-07" db="EMBL/GenBank/DDBJ databases">
        <title>Draft Genome Sequence of a Deep-Sea Yeast, Naganishia (Cryptococcus) liquefaciens strain N6.</title>
        <authorList>
            <person name="Han Y.W."/>
            <person name="Kajitani R."/>
            <person name="Morimoto H."/>
            <person name="Parhat M."/>
            <person name="Tsubouchi H."/>
            <person name="Bakenova O."/>
            <person name="Ogata M."/>
            <person name="Argunhan B."/>
            <person name="Aoki R."/>
            <person name="Kajiwara S."/>
            <person name="Itoh T."/>
            <person name="Iwasaki H."/>
        </authorList>
    </citation>
    <scope>NUCLEOTIDE SEQUENCE</scope>
    <source>
        <strain evidence="13">N6</strain>
    </source>
</reference>
<feature type="transmembrane region" description="Helical" evidence="12">
    <location>
        <begin position="389"/>
        <end position="411"/>
    </location>
</feature>
<dbReference type="UniPathway" id="UPA00378"/>
<sequence>MQALIPLTVALHIVSSPYTKVEESFTLHAVRDILIHGSDLAQYDHLVHPGPLPRSFIPPLVIAAACKPVIAVLDKLWSDRKSMVDQLVVRLALGMLNSGALVAVSNCLAKKFGKAEARIWILFTVGQFHACWWAGRPVPNVGALAITTLVLSYVIQALPNPTMQRKQVLIATALLALAASIVRAETALLLLGLVLALAIKETRAGTGLQLTRNVTATAVIVGLAGTALSVAVDSFFWSAWLASARDVPTATGVKATIEQTLQALGFGKLWIWPELWGVLFNVVEGKSELWGTSAWYTYLVPFLPKMLLSALPLAFVAPLEPAARRALQGWKAVLGLPVVVMVAGMSCLGHKEWRFIIYVVPWINALAAISCGQIWRARRRHHQTIFSRLLLLALVGGIIANFFVTAGLAYISHHNYPGGAAMEMLHTLRPADHAVRVFLPPGPRMTGASAYTYAYAPPHGRWEYNTTETDALETAAKVWEAEFDYVVTDEMGAYDNERWEKVRGVEAFAGVERRKGLMPVGVRWREVMGVFARRNTEGA</sequence>
<comment type="subcellular location">
    <subcellularLocation>
        <location evidence="1 12">Endoplasmic reticulum membrane</location>
        <topology evidence="1 12">Multi-pass membrane protein</topology>
    </subcellularLocation>
</comment>
<dbReference type="GO" id="GO:0006487">
    <property type="term" value="P:protein N-linked glycosylation"/>
    <property type="evidence" value="ECO:0007669"/>
    <property type="project" value="TreeGrafter"/>
</dbReference>
<dbReference type="InterPro" id="IPR005599">
    <property type="entry name" value="GPI_mannosylTrfase"/>
</dbReference>
<keyword evidence="9 12" id="KW-0472">Membrane</keyword>
<evidence type="ECO:0000256" key="8">
    <source>
        <dbReference type="ARBA" id="ARBA00022989"/>
    </source>
</evidence>
<feature type="transmembrane region" description="Helical" evidence="12">
    <location>
        <begin position="329"/>
        <end position="349"/>
    </location>
</feature>
<keyword evidence="4 12" id="KW-0328">Glycosyltransferase</keyword>
<dbReference type="GO" id="GO:0052917">
    <property type="term" value="F:dol-P-Man:Man(7)GlcNAc(2)-PP-Dol alpha-1,6-mannosyltransferase activity"/>
    <property type="evidence" value="ECO:0007669"/>
    <property type="project" value="UniProtKB-EC"/>
</dbReference>
<feature type="transmembrane region" description="Helical" evidence="12">
    <location>
        <begin position="170"/>
        <end position="199"/>
    </location>
</feature>
<evidence type="ECO:0000256" key="10">
    <source>
        <dbReference type="ARBA" id="ARBA00044721"/>
    </source>
</evidence>